<accession>A0A6A6V1F9</accession>
<dbReference type="InterPro" id="IPR018849">
    <property type="entry name" value="Urb2/Npa2_C"/>
</dbReference>
<feature type="region of interest" description="Disordered" evidence="1">
    <location>
        <begin position="135"/>
        <end position="185"/>
    </location>
</feature>
<dbReference type="InterPro" id="IPR052609">
    <property type="entry name" value="Ribosome_Biogenesis_Reg"/>
</dbReference>
<protein>
    <recommendedName>
        <fullName evidence="2">Nucleolar 27S pre-rRNA processing Urb2/Npa2 C-terminal domain-containing protein</fullName>
    </recommendedName>
</protein>
<evidence type="ECO:0000313" key="4">
    <source>
        <dbReference type="Proteomes" id="UP000799440"/>
    </source>
</evidence>
<keyword evidence="4" id="KW-1185">Reference proteome</keyword>
<dbReference type="Pfam" id="PF10441">
    <property type="entry name" value="Urb2"/>
    <property type="match status" value="1"/>
</dbReference>
<dbReference type="Proteomes" id="UP000799440">
    <property type="component" value="Unassembled WGS sequence"/>
</dbReference>
<dbReference type="PANTHER" id="PTHR15682">
    <property type="entry name" value="UNHEALTHY RIBOSOME BIOGENESIS PROTEIN 2 HOMOLOG"/>
    <property type="match status" value="1"/>
</dbReference>
<dbReference type="GO" id="GO:0005730">
    <property type="term" value="C:nucleolus"/>
    <property type="evidence" value="ECO:0007669"/>
    <property type="project" value="TreeGrafter"/>
</dbReference>
<proteinExistence type="predicted"/>
<evidence type="ECO:0000313" key="3">
    <source>
        <dbReference type="EMBL" id="KAF2743574.1"/>
    </source>
</evidence>
<dbReference type="PANTHER" id="PTHR15682:SF2">
    <property type="entry name" value="UNHEALTHY RIBOSOME BIOGENESIS PROTEIN 2 HOMOLOG"/>
    <property type="match status" value="1"/>
</dbReference>
<dbReference type="GO" id="GO:0042254">
    <property type="term" value="P:ribosome biogenesis"/>
    <property type="evidence" value="ECO:0007669"/>
    <property type="project" value="TreeGrafter"/>
</dbReference>
<evidence type="ECO:0000259" key="2">
    <source>
        <dbReference type="Pfam" id="PF10441"/>
    </source>
</evidence>
<feature type="domain" description="Nucleolar 27S pre-rRNA processing Urb2/Npa2 C-terminal" evidence="2">
    <location>
        <begin position="1259"/>
        <end position="1481"/>
    </location>
</feature>
<name>A0A6A6V1F9_9PLEO</name>
<dbReference type="EMBL" id="MU006596">
    <property type="protein sequence ID" value="KAF2743574.1"/>
    <property type="molecule type" value="Genomic_DNA"/>
</dbReference>
<gene>
    <name evidence="3" type="ORF">M011DRAFT_451135</name>
</gene>
<dbReference type="OrthoDB" id="160374at2759"/>
<sequence>MIMAATATVSQAHPAPSLSRLLAINKDLTTLDDQIDQAIRIIGLPENWETIEDDRRRSEIIQKLVRARAEWVLRWILDKLKKTEDASVHARANERAWKLLDWMIGVLPTARAATQLRDADFLSILERTLQENFTSDTTIAPAPTAKGTYGDSTSGPSEADQQDNKASRKRKRSSQDTVSSGKRAALSSDRRNGLFCGVTGVVHAISAKAGINGTSAEGIQVEHMKMVLRTETAQAARLLKGWIIAVNVLLSVFNKSASYGVGPYLDFSPMLGIWELRVIETDDAFSSSADQFSAECLIPLLTLFNRLLVDRSSPAMLKAGDSLLRTSIEDLEKLLGRHLFSPARYTFFGSANAEKKDAESSHGTADQLRSSLEPLRAKILQASQIQDSSIAIPEDFMQLFDVIPRLLDLAIKLSPSRTPKTRTAERPWIQAVFVALAECADCPLEAPRYPVPLAAIETLQKLLGVLRRHDVSIDSEVIADMFWYHTGVKYSLIEAKDIHWSLIAALVSADPDTFVTASAPSSTNAGDGRGDLTKVLFDQVSTACRNHVRCSHIDAMDIDSGARTEASPEDDFAADPERPLHETILASVVVPIMSAYARNRDLLGFIDRWYAQLSQNAEAPSRVPLSELIPNIWEDRILDVKLKELLEQSLTLTQIVGLFKIHVGAVEPDAINARSTDADSLSRAHSSMVIMRALLWSVNADDTIASLHSHLESLLDSYTNLVREESYRKDIDLTLCWITLCRILPLLWPLRLCSSSELQKKLIAPAIEQAIQDISATKKNRGDAPLCSSSKAAALLFLLTANDHLRTVPGSVEILREGVRKALKALSSSRMDRAEFDALLELVCFEFAPLLEHLEPDNRQGSLVKLLGKVAELDNSVLGAVSEGFAQSVMASPSSALRNAFAAAILQSADQAEQDESLLAVLKRASLQLRPTALSRESREAILDRGTESLLLNGRDAETILSVMKILQEVPNATSKLASHGDIFFDFAKCLHSNGHESALVLSLFQDVMQQTLTHVYSNKDQPQNEKYLEEFRSKLVAVIKKPKRCYPSRLAIVRAAFLAQKGVIFISVDQYVALLNACIAESPLSEICLAAFNEIPTNYLKEREYTLASISSIVRRSTGLQSNNQDEVFDRKMSSETKIQLHGAVARYNLCPELNTFIHISLKVLQETPEKDHLTVLRSAREALSSAASEDKFKLAYELLNLDDNRSAAYQLLKALVSTLTGKADEDNERRQEQLALLPTICDRLAKSPSDADFGGLMDIVDLVLKEKSSLLSQHNIESLITALAKLSSRYSPQLSASEAPAIYSRLCETTRLILLLHRSRLGGRFHLLLPLLQNLLFALYIPHAGRQTTLPPWLRSQTHLTPNNAAQYTRVLSTLCSPTQSSVVKAHQHRSSSKSGLNDPVKAAREYVSHYIYPLLASFCRFQLGGRLDSGVRQKLMPGIWEVIGTAELDKENLQAMFSGLDRSSREIWKGVWEEWKKMHGRGQGV</sequence>
<organism evidence="3 4">
    <name type="scientific">Sporormia fimetaria CBS 119925</name>
    <dbReference type="NCBI Taxonomy" id="1340428"/>
    <lineage>
        <taxon>Eukaryota</taxon>
        <taxon>Fungi</taxon>
        <taxon>Dikarya</taxon>
        <taxon>Ascomycota</taxon>
        <taxon>Pezizomycotina</taxon>
        <taxon>Dothideomycetes</taxon>
        <taxon>Pleosporomycetidae</taxon>
        <taxon>Pleosporales</taxon>
        <taxon>Sporormiaceae</taxon>
        <taxon>Sporormia</taxon>
    </lineage>
</organism>
<evidence type="ECO:0000256" key="1">
    <source>
        <dbReference type="SAM" id="MobiDB-lite"/>
    </source>
</evidence>
<reference evidence="3" key="1">
    <citation type="journal article" date="2020" name="Stud. Mycol.">
        <title>101 Dothideomycetes genomes: a test case for predicting lifestyles and emergence of pathogens.</title>
        <authorList>
            <person name="Haridas S."/>
            <person name="Albert R."/>
            <person name="Binder M."/>
            <person name="Bloem J."/>
            <person name="Labutti K."/>
            <person name="Salamov A."/>
            <person name="Andreopoulos B."/>
            <person name="Baker S."/>
            <person name="Barry K."/>
            <person name="Bills G."/>
            <person name="Bluhm B."/>
            <person name="Cannon C."/>
            <person name="Castanera R."/>
            <person name="Culley D."/>
            <person name="Daum C."/>
            <person name="Ezra D."/>
            <person name="Gonzalez J."/>
            <person name="Henrissat B."/>
            <person name="Kuo A."/>
            <person name="Liang C."/>
            <person name="Lipzen A."/>
            <person name="Lutzoni F."/>
            <person name="Magnuson J."/>
            <person name="Mondo S."/>
            <person name="Nolan M."/>
            <person name="Ohm R."/>
            <person name="Pangilinan J."/>
            <person name="Park H.-J."/>
            <person name="Ramirez L."/>
            <person name="Alfaro M."/>
            <person name="Sun H."/>
            <person name="Tritt A."/>
            <person name="Yoshinaga Y."/>
            <person name="Zwiers L.-H."/>
            <person name="Turgeon B."/>
            <person name="Goodwin S."/>
            <person name="Spatafora J."/>
            <person name="Crous P."/>
            <person name="Grigoriev I."/>
        </authorList>
    </citation>
    <scope>NUCLEOTIDE SEQUENCE</scope>
    <source>
        <strain evidence="3">CBS 119925</strain>
    </source>
</reference>